<reference evidence="1" key="1">
    <citation type="submission" date="2018-02" db="EMBL/GenBank/DDBJ databases">
        <title>Rhizophora mucronata_Transcriptome.</title>
        <authorList>
            <person name="Meera S.P."/>
            <person name="Sreeshan A."/>
            <person name="Augustine A."/>
        </authorList>
    </citation>
    <scope>NUCLEOTIDE SEQUENCE</scope>
    <source>
        <tissue evidence="1">Leaf</tissue>
    </source>
</reference>
<accession>A0A2P2R2U5</accession>
<evidence type="ECO:0000313" key="1">
    <source>
        <dbReference type="EMBL" id="MBX73444.1"/>
    </source>
</evidence>
<name>A0A2P2R2U5_RHIMU</name>
<organism evidence="1">
    <name type="scientific">Rhizophora mucronata</name>
    <name type="common">Asiatic mangrove</name>
    <dbReference type="NCBI Taxonomy" id="61149"/>
    <lineage>
        <taxon>Eukaryota</taxon>
        <taxon>Viridiplantae</taxon>
        <taxon>Streptophyta</taxon>
        <taxon>Embryophyta</taxon>
        <taxon>Tracheophyta</taxon>
        <taxon>Spermatophyta</taxon>
        <taxon>Magnoliopsida</taxon>
        <taxon>eudicotyledons</taxon>
        <taxon>Gunneridae</taxon>
        <taxon>Pentapetalae</taxon>
        <taxon>rosids</taxon>
        <taxon>fabids</taxon>
        <taxon>Malpighiales</taxon>
        <taxon>Rhizophoraceae</taxon>
        <taxon>Rhizophora</taxon>
    </lineage>
</organism>
<dbReference type="EMBL" id="GGEC01092960">
    <property type="protein sequence ID" value="MBX73444.1"/>
    <property type="molecule type" value="Transcribed_RNA"/>
</dbReference>
<proteinExistence type="predicted"/>
<sequence length="10" mass="1243">MSKPKFPNFF</sequence>
<protein>
    <submittedName>
        <fullName evidence="1">Uncharacterized protein</fullName>
    </submittedName>
</protein>